<protein>
    <submittedName>
        <fullName evidence="2">13631_t:CDS:1</fullName>
    </submittedName>
</protein>
<keyword evidence="3" id="KW-1185">Reference proteome</keyword>
<feature type="compositionally biased region" description="Basic residues" evidence="1">
    <location>
        <begin position="956"/>
        <end position="969"/>
    </location>
</feature>
<feature type="compositionally biased region" description="Polar residues" evidence="1">
    <location>
        <begin position="709"/>
        <end position="733"/>
    </location>
</feature>
<name>A0A9W4SRH4_9GLOM</name>
<feature type="compositionally biased region" description="Basic and acidic residues" evidence="1">
    <location>
        <begin position="98"/>
        <end position="113"/>
    </location>
</feature>
<organism evidence="2 3">
    <name type="scientific">Funneliformis geosporum</name>
    <dbReference type="NCBI Taxonomy" id="1117311"/>
    <lineage>
        <taxon>Eukaryota</taxon>
        <taxon>Fungi</taxon>
        <taxon>Fungi incertae sedis</taxon>
        <taxon>Mucoromycota</taxon>
        <taxon>Glomeromycotina</taxon>
        <taxon>Glomeromycetes</taxon>
        <taxon>Glomerales</taxon>
        <taxon>Glomeraceae</taxon>
        <taxon>Funneliformis</taxon>
    </lineage>
</organism>
<evidence type="ECO:0000313" key="3">
    <source>
        <dbReference type="Proteomes" id="UP001153678"/>
    </source>
</evidence>
<feature type="region of interest" description="Disordered" evidence="1">
    <location>
        <begin position="946"/>
        <end position="969"/>
    </location>
</feature>
<reference evidence="2" key="1">
    <citation type="submission" date="2022-08" db="EMBL/GenBank/DDBJ databases">
        <authorList>
            <person name="Kallberg Y."/>
            <person name="Tangrot J."/>
            <person name="Rosling A."/>
        </authorList>
    </citation>
    <scope>NUCLEOTIDE SEQUENCE</scope>
    <source>
        <strain evidence="2">Wild A</strain>
    </source>
</reference>
<gene>
    <name evidence="2" type="ORF">FWILDA_LOCUS7603</name>
</gene>
<dbReference type="Proteomes" id="UP001153678">
    <property type="component" value="Unassembled WGS sequence"/>
</dbReference>
<evidence type="ECO:0000256" key="1">
    <source>
        <dbReference type="SAM" id="MobiDB-lite"/>
    </source>
</evidence>
<proteinExistence type="predicted"/>
<feature type="region of interest" description="Disordered" evidence="1">
    <location>
        <begin position="93"/>
        <end position="116"/>
    </location>
</feature>
<feature type="region of interest" description="Disordered" evidence="1">
    <location>
        <begin position="681"/>
        <end position="733"/>
    </location>
</feature>
<dbReference type="AlphaFoldDB" id="A0A9W4SRH4"/>
<dbReference type="EMBL" id="CAMKVN010001509">
    <property type="protein sequence ID" value="CAI2176481.1"/>
    <property type="molecule type" value="Genomic_DNA"/>
</dbReference>
<accession>A0A9W4SRH4</accession>
<dbReference type="OrthoDB" id="2388446at2759"/>
<evidence type="ECO:0000313" key="2">
    <source>
        <dbReference type="EMBL" id="CAI2176481.1"/>
    </source>
</evidence>
<comment type="caution">
    <text evidence="2">The sequence shown here is derived from an EMBL/GenBank/DDBJ whole genome shotgun (WGS) entry which is preliminary data.</text>
</comment>
<feature type="region of interest" description="Disordered" evidence="1">
    <location>
        <begin position="235"/>
        <end position="255"/>
    </location>
</feature>
<sequence length="969" mass="107145">MDAGLNMSGGGNQFDLQFPIPDLSTYESPSGFTVSGGPTRNRRARLHLATPYSRNNNRPAQVDNTSINWLRALINKFISVPNFIRRLFESVEATPQRESQRGETSPRHERWNENEMDVDQQQPNGIVQGRLVQSNRIFEEPINNPNGLNSRSRHRPEMIPNNAIKRKRSEDKSVSIDAIEEELVKQEQIEDQNHKPDLKELYLKNISPDWYKPFKNNPDKYPKFASSLRVTSDIYGPDQNLNSPKESPPPKKFKPSIVPTPRWFDYYPLDKDENTIDRKRTENIVEKRKVEEKTIEKDKVLHRSKKGKEKAENVNLEIKPIEKISTATNRISPVKDQNYFSILPPPVLASTSSTTFPPIGNIGNQSQLSPVAEISITMEDKENNITTPVTTSQNVKSPSSMESVEFTHETENNDTPTPSVNNHFANSTAKDKIETRQSTPWFKTVPVDNESPLPLLSESNNDILVDKPAPLIVNDNHKEQVSTSLFIDSTKNVEKKVSLTEFPQKLAQSTPITNEQKDIDSGSINSLFNTNKDHLIPSKPFAPLVSNNLKEEAQQFVPTTTLSLENIKETGKSQADGGKDEEKITKAIEPQPQENPALKFQNSLGANTTAPSIFSTNLPIDNKNLPLSPAFASKPDSTATPTTVTANFFGSTAAPTPSTSQPFKFDTSGLFSNNLMFSNVSNDGDNNGKSDKSTKPYKSTTRFKKNKRSCGTSGSGSENTLSNQKTTSVDQNSNRLLVSTSGQFNFSKPEISTSLFNTQTPSQPSFNFNEIQTQQTLSSSSGPMFGSNVITSFGTSPSDFMFGASQTTFTFGNSSHVASTGFSTSSVHSGSIFGANQSSNASTGFTGFGAPSLSNFENQMTQNGHQNNLFQSQQNDLPTMPYQQESLSHPPSLNFNFGVNGNSGQGFSNNNPMVPNQNQGFNMSSESICISPNTINPSMFSFHSGSDAAPQGTAQRKIRRMRTKRAPRN</sequence>